<keyword evidence="1" id="KW-1133">Transmembrane helix</keyword>
<protein>
    <submittedName>
        <fullName evidence="2">Uncharacterized protein</fullName>
    </submittedName>
</protein>
<comment type="caution">
    <text evidence="2">The sequence shown here is derived from an EMBL/GenBank/DDBJ whole genome shotgun (WGS) entry which is preliminary data.</text>
</comment>
<name>F2AWC5_RHOBT</name>
<evidence type="ECO:0000313" key="3">
    <source>
        <dbReference type="Proteomes" id="UP000006222"/>
    </source>
</evidence>
<dbReference type="PATRIC" id="fig|991778.3.peg.4269"/>
<keyword evidence="1" id="KW-0472">Membrane</keyword>
<proteinExistence type="predicted"/>
<feature type="transmembrane region" description="Helical" evidence="1">
    <location>
        <begin position="70"/>
        <end position="94"/>
    </location>
</feature>
<accession>F2AWC5</accession>
<dbReference type="AlphaFoldDB" id="F2AWC5"/>
<sequence length="165" mass="18172">MLNLGYTLGPELQSRRLMQPVFTPERWPLMSDNPYAAGNVIDSASNVGPGGLSPEVVKKTEAIIKDARQFWLAIILCFFCSGIGLIIICPWYLIRLLQWRSLAKQHPFLTEPNAPTGSLPKRFQSAKLKLILGIVFGLLTFVVLIGLLLPAISAAREAAEAANQR</sequence>
<organism evidence="2 3">
    <name type="scientific">Rhodopirellula baltica WH47</name>
    <dbReference type="NCBI Taxonomy" id="991778"/>
    <lineage>
        <taxon>Bacteria</taxon>
        <taxon>Pseudomonadati</taxon>
        <taxon>Planctomycetota</taxon>
        <taxon>Planctomycetia</taxon>
        <taxon>Pirellulales</taxon>
        <taxon>Pirellulaceae</taxon>
        <taxon>Rhodopirellula</taxon>
    </lineage>
</organism>
<gene>
    <name evidence="2" type="ORF">RBWH47_01203</name>
</gene>
<feature type="transmembrane region" description="Helical" evidence="1">
    <location>
        <begin position="130"/>
        <end position="152"/>
    </location>
</feature>
<evidence type="ECO:0000313" key="2">
    <source>
        <dbReference type="EMBL" id="EGF26008.1"/>
    </source>
</evidence>
<keyword evidence="1" id="KW-0812">Transmembrane</keyword>
<dbReference type="EMBL" id="AFAR01000198">
    <property type="protein sequence ID" value="EGF26008.1"/>
    <property type="molecule type" value="Genomic_DNA"/>
</dbReference>
<reference evidence="2 3" key="1">
    <citation type="journal article" date="2013" name="Mar. Genomics">
        <title>Expression of sulfatases in Rhodopirellula baltica and the diversity of sulfatases in the genus Rhodopirellula.</title>
        <authorList>
            <person name="Wegner C.E."/>
            <person name="Richter-Heitmann T."/>
            <person name="Klindworth A."/>
            <person name="Klockow C."/>
            <person name="Richter M."/>
            <person name="Achstetter T."/>
            <person name="Glockner F.O."/>
            <person name="Harder J."/>
        </authorList>
    </citation>
    <scope>NUCLEOTIDE SEQUENCE [LARGE SCALE GENOMIC DNA]</scope>
    <source>
        <strain evidence="2 3">WH47</strain>
    </source>
</reference>
<evidence type="ECO:0000256" key="1">
    <source>
        <dbReference type="SAM" id="Phobius"/>
    </source>
</evidence>
<dbReference type="Proteomes" id="UP000006222">
    <property type="component" value="Unassembled WGS sequence"/>
</dbReference>